<dbReference type="InterPro" id="IPR011043">
    <property type="entry name" value="Gal_Oxase/kelch_b-propeller"/>
</dbReference>
<evidence type="ECO:0000313" key="3">
    <source>
        <dbReference type="EMBL" id="KAK6155916.1"/>
    </source>
</evidence>
<dbReference type="InterPro" id="IPR055290">
    <property type="entry name" value="At3g26010-like"/>
</dbReference>
<dbReference type="InterPro" id="IPR017451">
    <property type="entry name" value="F-box-assoc_interact_dom"/>
</dbReference>
<dbReference type="InterPro" id="IPR001810">
    <property type="entry name" value="F-box_dom"/>
</dbReference>
<gene>
    <name evidence="3" type="ORF">DH2020_010164</name>
</gene>
<dbReference type="EMBL" id="JABTTQ020000005">
    <property type="protein sequence ID" value="KAK6155916.1"/>
    <property type="molecule type" value="Genomic_DNA"/>
</dbReference>
<keyword evidence="4" id="KW-1185">Reference proteome</keyword>
<proteinExistence type="predicted"/>
<comment type="caution">
    <text evidence="3">The sequence shown here is derived from an EMBL/GenBank/DDBJ whole genome shotgun (WGS) entry which is preliminary data.</text>
</comment>
<dbReference type="Proteomes" id="UP001318860">
    <property type="component" value="Unassembled WGS sequence"/>
</dbReference>
<evidence type="ECO:0000259" key="2">
    <source>
        <dbReference type="Pfam" id="PF07734"/>
    </source>
</evidence>
<name>A0ABR0X8D6_REHGL</name>
<organism evidence="3 4">
    <name type="scientific">Rehmannia glutinosa</name>
    <name type="common">Chinese foxglove</name>
    <dbReference type="NCBI Taxonomy" id="99300"/>
    <lineage>
        <taxon>Eukaryota</taxon>
        <taxon>Viridiplantae</taxon>
        <taxon>Streptophyta</taxon>
        <taxon>Embryophyta</taxon>
        <taxon>Tracheophyta</taxon>
        <taxon>Spermatophyta</taxon>
        <taxon>Magnoliopsida</taxon>
        <taxon>eudicotyledons</taxon>
        <taxon>Gunneridae</taxon>
        <taxon>Pentapetalae</taxon>
        <taxon>asterids</taxon>
        <taxon>lamiids</taxon>
        <taxon>Lamiales</taxon>
        <taxon>Orobanchaceae</taxon>
        <taxon>Rehmannieae</taxon>
        <taxon>Rehmannia</taxon>
    </lineage>
</organism>
<dbReference type="NCBIfam" id="TIGR01640">
    <property type="entry name" value="F_box_assoc_1"/>
    <property type="match status" value="1"/>
</dbReference>
<accession>A0ABR0X8D6</accession>
<dbReference type="Pfam" id="PF07734">
    <property type="entry name" value="FBA_1"/>
    <property type="match status" value="1"/>
</dbReference>
<evidence type="ECO:0000313" key="4">
    <source>
        <dbReference type="Proteomes" id="UP001318860"/>
    </source>
</evidence>
<reference evidence="3 4" key="1">
    <citation type="journal article" date="2021" name="Comput. Struct. Biotechnol. J.">
        <title>De novo genome assembly of the potent medicinal plant Rehmannia glutinosa using nanopore technology.</title>
        <authorList>
            <person name="Ma L."/>
            <person name="Dong C."/>
            <person name="Song C."/>
            <person name="Wang X."/>
            <person name="Zheng X."/>
            <person name="Niu Y."/>
            <person name="Chen S."/>
            <person name="Feng W."/>
        </authorList>
    </citation>
    <scope>NUCLEOTIDE SEQUENCE [LARGE SCALE GENOMIC DNA]</scope>
    <source>
        <strain evidence="3">DH-2019</strain>
    </source>
</reference>
<dbReference type="PANTHER" id="PTHR35546">
    <property type="entry name" value="F-BOX PROTEIN INTERACTION DOMAIN PROTEIN-RELATED"/>
    <property type="match status" value="1"/>
</dbReference>
<evidence type="ECO:0000259" key="1">
    <source>
        <dbReference type="Pfam" id="PF00646"/>
    </source>
</evidence>
<dbReference type="InterPro" id="IPR006527">
    <property type="entry name" value="F-box-assoc_dom_typ1"/>
</dbReference>
<evidence type="ECO:0008006" key="5">
    <source>
        <dbReference type="Google" id="ProtNLM"/>
    </source>
</evidence>
<sequence>MTIQISSSSEVIGSIDDFLQQILLRLPVKSLMRFKLVSNKWKSLITSTCFSIQYNSGPNPAVGMLYHGRIIYALEYIHLNDEHPTSSPFKELKFPEEPYPFWIHHSCNGLLLCCSTGNFDLVCRYFMSPIRRCYVYNPTTNCFTKLARPGVANGVPRVVRGVTLAFDVAKSPPYKVVCVRGSEFAPDLSQIEIYSTESGEWRESGEPFDAKVDFGKGVYWNGSVHWIRNDAREVLFFDVDQERFGNMPLPDDLPNGLRLRNVEYFGESYDHLHLVQRYDRGMKLIVYEMKRDMPHWFAKYQVDLTAFVSKIYKDWFAFPERTSFERYTSRVSNNFKILLLVRGKEGAFLVMKILRTLVKFDLECRTFEVICEFRGDDGIRHPSRAFEYIESLRMFSVPTSCG</sequence>
<dbReference type="SUPFAM" id="SSF81383">
    <property type="entry name" value="F-box domain"/>
    <property type="match status" value="1"/>
</dbReference>
<feature type="domain" description="F-box associated beta-propeller type 1" evidence="2">
    <location>
        <begin position="80"/>
        <end position="250"/>
    </location>
</feature>
<feature type="domain" description="F-box" evidence="1">
    <location>
        <begin position="16"/>
        <end position="50"/>
    </location>
</feature>
<protein>
    <recommendedName>
        <fullName evidence="5">F-box protein</fullName>
    </recommendedName>
</protein>
<dbReference type="InterPro" id="IPR036047">
    <property type="entry name" value="F-box-like_dom_sf"/>
</dbReference>
<dbReference type="Pfam" id="PF00646">
    <property type="entry name" value="F-box"/>
    <property type="match status" value="1"/>
</dbReference>
<dbReference type="SUPFAM" id="SSF50965">
    <property type="entry name" value="Galactose oxidase, central domain"/>
    <property type="match status" value="1"/>
</dbReference>
<dbReference type="PANTHER" id="PTHR35546:SF134">
    <property type="entry name" value="F-BOX ASSOCIATED DOMAIN-CONTAINING PROTEIN"/>
    <property type="match status" value="1"/>
</dbReference>